<name>A0A0E9SF77_ANGAN</name>
<sequence length="46" mass="5631">MMLKGPLLSKTHTVIYYNVLLKYRYFVLYMNSYITAFTYQYSINTY</sequence>
<accession>A0A0E9SF77</accession>
<reference evidence="1" key="1">
    <citation type="submission" date="2014-11" db="EMBL/GenBank/DDBJ databases">
        <authorList>
            <person name="Amaro Gonzalez C."/>
        </authorList>
    </citation>
    <scope>NUCLEOTIDE SEQUENCE</scope>
</reference>
<dbReference type="EMBL" id="GBXM01068685">
    <property type="protein sequence ID" value="JAH39892.1"/>
    <property type="molecule type" value="Transcribed_RNA"/>
</dbReference>
<reference evidence="1" key="2">
    <citation type="journal article" date="2015" name="Fish Shellfish Immunol.">
        <title>Early steps in the European eel (Anguilla anguilla)-Vibrio vulnificus interaction in the gills: Role of the RtxA13 toxin.</title>
        <authorList>
            <person name="Callol A."/>
            <person name="Pajuelo D."/>
            <person name="Ebbesson L."/>
            <person name="Teles M."/>
            <person name="MacKenzie S."/>
            <person name="Amaro C."/>
        </authorList>
    </citation>
    <scope>NUCLEOTIDE SEQUENCE</scope>
</reference>
<dbReference type="AlphaFoldDB" id="A0A0E9SF77"/>
<dbReference type="EMBL" id="GBXM01064812">
    <property type="protein sequence ID" value="JAH43765.1"/>
    <property type="molecule type" value="Transcribed_RNA"/>
</dbReference>
<protein>
    <submittedName>
        <fullName evidence="1">Uncharacterized protein</fullName>
    </submittedName>
</protein>
<organism evidence="1">
    <name type="scientific">Anguilla anguilla</name>
    <name type="common">European freshwater eel</name>
    <name type="synonym">Muraena anguilla</name>
    <dbReference type="NCBI Taxonomy" id="7936"/>
    <lineage>
        <taxon>Eukaryota</taxon>
        <taxon>Metazoa</taxon>
        <taxon>Chordata</taxon>
        <taxon>Craniata</taxon>
        <taxon>Vertebrata</taxon>
        <taxon>Euteleostomi</taxon>
        <taxon>Actinopterygii</taxon>
        <taxon>Neopterygii</taxon>
        <taxon>Teleostei</taxon>
        <taxon>Anguilliformes</taxon>
        <taxon>Anguillidae</taxon>
        <taxon>Anguilla</taxon>
    </lineage>
</organism>
<evidence type="ECO:0000313" key="1">
    <source>
        <dbReference type="EMBL" id="JAH39892.1"/>
    </source>
</evidence>
<proteinExistence type="predicted"/>